<feature type="region of interest" description="Disordered" evidence="1">
    <location>
        <begin position="132"/>
        <end position="162"/>
    </location>
</feature>
<feature type="region of interest" description="Disordered" evidence="1">
    <location>
        <begin position="54"/>
        <end position="81"/>
    </location>
</feature>
<name>A0ABQ9GPD4_9NEOP</name>
<dbReference type="EMBL" id="JARBHB010000010">
    <property type="protein sequence ID" value="KAJ8873895.1"/>
    <property type="molecule type" value="Genomic_DNA"/>
</dbReference>
<comment type="caution">
    <text evidence="2">The sequence shown here is derived from an EMBL/GenBank/DDBJ whole genome shotgun (WGS) entry which is preliminary data.</text>
</comment>
<evidence type="ECO:0000313" key="3">
    <source>
        <dbReference type="Proteomes" id="UP001159363"/>
    </source>
</evidence>
<gene>
    <name evidence="2" type="ORF">PR048_024731</name>
</gene>
<proteinExistence type="predicted"/>
<organism evidence="2 3">
    <name type="scientific">Dryococelus australis</name>
    <dbReference type="NCBI Taxonomy" id="614101"/>
    <lineage>
        <taxon>Eukaryota</taxon>
        <taxon>Metazoa</taxon>
        <taxon>Ecdysozoa</taxon>
        <taxon>Arthropoda</taxon>
        <taxon>Hexapoda</taxon>
        <taxon>Insecta</taxon>
        <taxon>Pterygota</taxon>
        <taxon>Neoptera</taxon>
        <taxon>Polyneoptera</taxon>
        <taxon>Phasmatodea</taxon>
        <taxon>Verophasmatodea</taxon>
        <taxon>Anareolatae</taxon>
        <taxon>Phasmatidae</taxon>
        <taxon>Eurycanthinae</taxon>
        <taxon>Dryococelus</taxon>
    </lineage>
</organism>
<sequence length="162" mass="17856">MKPRWNPKRNSSPASLQLQGLFWTVRGSSNVSDNRWCSDVKCVEHSGRTTVGWVPPSEPLVPGERKKKKLPPPPDELRPEYNHRLQVCREGVGGLRWGSQSVAEARERAGTSTLILSARVIALLDGRRGAVVTEGNPREGPPTNGIVRHDSHMRKSGEPPGD</sequence>
<reference evidence="2 3" key="1">
    <citation type="submission" date="2023-02" db="EMBL/GenBank/DDBJ databases">
        <title>LHISI_Scaffold_Assembly.</title>
        <authorList>
            <person name="Stuart O.P."/>
            <person name="Cleave R."/>
            <person name="Magrath M.J.L."/>
            <person name="Mikheyev A.S."/>
        </authorList>
    </citation>
    <scope>NUCLEOTIDE SEQUENCE [LARGE SCALE GENOMIC DNA]</scope>
    <source>
        <strain evidence="2">Daus_M_001</strain>
        <tissue evidence="2">Leg muscle</tissue>
    </source>
</reference>
<evidence type="ECO:0000313" key="2">
    <source>
        <dbReference type="EMBL" id="KAJ8873895.1"/>
    </source>
</evidence>
<accession>A0ABQ9GPD4</accession>
<feature type="compositionally biased region" description="Basic and acidic residues" evidence="1">
    <location>
        <begin position="147"/>
        <end position="162"/>
    </location>
</feature>
<evidence type="ECO:0000256" key="1">
    <source>
        <dbReference type="SAM" id="MobiDB-lite"/>
    </source>
</evidence>
<keyword evidence="3" id="KW-1185">Reference proteome</keyword>
<protein>
    <submittedName>
        <fullName evidence="2">Uncharacterized protein</fullName>
    </submittedName>
</protein>
<dbReference type="Proteomes" id="UP001159363">
    <property type="component" value="Chromosome 9"/>
</dbReference>